<keyword evidence="2" id="KW-1185">Reference proteome</keyword>
<gene>
    <name evidence="1" type="ORF">SCO02_01780</name>
</gene>
<dbReference type="EMBL" id="BKAW01000002">
    <property type="protein sequence ID" value="GEQ01737.1"/>
    <property type="molecule type" value="Genomic_DNA"/>
</dbReference>
<name>A0AB34AG67_STAUR</name>
<sequence>MDFKRNFDFEIHLKIYDFVTLENVWNSINVNIFLKLIVKMFDFRWNSENESNAFNINKTLTTFKHINHIC</sequence>
<dbReference type="Proteomes" id="UP000321839">
    <property type="component" value="Unassembled WGS sequence"/>
</dbReference>
<protein>
    <submittedName>
        <fullName evidence="1">Uncharacterized protein</fullName>
    </submittedName>
</protein>
<comment type="caution">
    <text evidence="1">The sequence shown here is derived from an EMBL/GenBank/DDBJ whole genome shotgun (WGS) entry which is preliminary data.</text>
</comment>
<evidence type="ECO:0000313" key="2">
    <source>
        <dbReference type="Proteomes" id="UP000321839"/>
    </source>
</evidence>
<evidence type="ECO:0000313" key="1">
    <source>
        <dbReference type="EMBL" id="GEQ01737.1"/>
    </source>
</evidence>
<organism evidence="1 2">
    <name type="scientific">Staphylococcus ureilyticus</name>
    <name type="common">Staphylococcus cohnii subsp. urealyticus</name>
    <dbReference type="NCBI Taxonomy" id="94138"/>
    <lineage>
        <taxon>Bacteria</taxon>
        <taxon>Bacillati</taxon>
        <taxon>Bacillota</taxon>
        <taxon>Bacilli</taxon>
        <taxon>Bacillales</taxon>
        <taxon>Staphylococcaceae</taxon>
        <taxon>Staphylococcus</taxon>
        <taxon>Staphylococcus cohnii species complex</taxon>
    </lineage>
</organism>
<reference evidence="1 2" key="1">
    <citation type="submission" date="2019-07" db="EMBL/GenBank/DDBJ databases">
        <title>Whole genome shotgun sequence of Staphylococcus cohnii subsp. urealyticus NBRC 109766.</title>
        <authorList>
            <person name="Hosoyama A."/>
            <person name="Uohara A."/>
            <person name="Ohji S."/>
            <person name="Ichikawa N."/>
        </authorList>
    </citation>
    <scope>NUCLEOTIDE SEQUENCE [LARGE SCALE GENOMIC DNA]</scope>
    <source>
        <strain evidence="1 2">NBRC 109766</strain>
    </source>
</reference>
<accession>A0AB34AG67</accession>
<dbReference type="AlphaFoldDB" id="A0AB34AG67"/>
<proteinExistence type="predicted"/>